<dbReference type="GO" id="GO:0005829">
    <property type="term" value="C:cytosol"/>
    <property type="evidence" value="ECO:0007669"/>
    <property type="project" value="TreeGrafter"/>
</dbReference>
<evidence type="ECO:0000313" key="14">
    <source>
        <dbReference type="EMBL" id="ABG26319.1"/>
    </source>
</evidence>
<comment type="subunit">
    <text evidence="2 10">Heterodimer of an alpha and a beta chain.</text>
</comment>
<dbReference type="InterPro" id="IPR002103">
    <property type="entry name" value="Luciferase_bac/NFP"/>
</dbReference>
<accession>A4U8D6</accession>
<keyword evidence="5 10" id="KW-0560">Oxidoreductase</keyword>
<dbReference type="InterPro" id="IPR033924">
    <property type="entry name" value="Alkanal_monooxygenase"/>
</dbReference>
<evidence type="ECO:0000313" key="12">
    <source>
        <dbReference type="EMBL" id="ABD14469.1"/>
    </source>
</evidence>
<evidence type="ECO:0000256" key="3">
    <source>
        <dbReference type="ARBA" id="ARBA00022630"/>
    </source>
</evidence>
<evidence type="ECO:0000256" key="7">
    <source>
        <dbReference type="ARBA" id="ARBA00023223"/>
    </source>
</evidence>
<evidence type="ECO:0000259" key="11">
    <source>
        <dbReference type="Pfam" id="PF00296"/>
    </source>
</evidence>
<comment type="similarity">
    <text evidence="1 10">Belongs to the bacterial luciferase oxidoreductase family.</text>
</comment>
<dbReference type="PROSITE" id="PS00494">
    <property type="entry name" value="BACTERIAL_LUCIFERASE"/>
    <property type="match status" value="1"/>
</dbReference>
<organism evidence="12">
    <name type="scientific">Photobacterium leiognathi subsp. leiognathi</name>
    <dbReference type="NCBI Taxonomy" id="658"/>
    <lineage>
        <taxon>Bacteria</taxon>
        <taxon>Pseudomonadati</taxon>
        <taxon>Pseudomonadota</taxon>
        <taxon>Gammaproteobacteria</taxon>
        <taxon>Vibrionales</taxon>
        <taxon>Vibrionaceae</taxon>
        <taxon>Photobacterium</taxon>
    </lineage>
</organism>
<dbReference type="InterPro" id="IPR050766">
    <property type="entry name" value="Bact_Lucif_Oxidored"/>
</dbReference>
<evidence type="ECO:0000256" key="1">
    <source>
        <dbReference type="ARBA" id="ARBA00010426"/>
    </source>
</evidence>
<name>A4U8D6_PHOLE</name>
<dbReference type="PRINTS" id="PR00089">
    <property type="entry name" value="LUCIFERASE"/>
</dbReference>
<evidence type="ECO:0000256" key="2">
    <source>
        <dbReference type="ARBA" id="ARBA00011870"/>
    </source>
</evidence>
<reference evidence="12" key="2">
    <citation type="journal article" date="2007" name="Cladistics">
        <title>Phylogenetic analysis of host-symbiont specificity and codivergence in bioluminescent symbioses.</title>
        <authorList>
            <person name="Dunlap P.V."/>
            <person name="Ast J.C."/>
            <person name="Kimura S."/>
            <person name="Fukui A."/>
            <person name="Yoshino T."/>
            <person name="Endo H."/>
        </authorList>
    </citation>
    <scope>NUCLEOTIDE SEQUENCE</scope>
    <source>
        <strain evidence="12">Ajapo.2.16</strain>
        <strain evidence="13">Lequu.16.2</strain>
        <strain evidence="14">Lequu.16.3</strain>
    </source>
</reference>
<dbReference type="InterPro" id="IPR011251">
    <property type="entry name" value="Luciferase-like_dom"/>
</dbReference>
<evidence type="ECO:0000313" key="13">
    <source>
        <dbReference type="EMBL" id="ABG26316.1"/>
    </source>
</evidence>
<dbReference type="SMR" id="A4U8D6"/>
<dbReference type="PANTHER" id="PTHR30137:SF8">
    <property type="entry name" value="BLR5498 PROTEIN"/>
    <property type="match status" value="1"/>
</dbReference>
<keyword evidence="4 10" id="KW-0288">FMN</keyword>
<dbReference type="EMBL" id="DQ648357">
    <property type="protein sequence ID" value="ABG26316.1"/>
    <property type="molecule type" value="Genomic_DNA"/>
</dbReference>
<keyword evidence="8 10" id="KW-0599">Photoprotein</keyword>
<feature type="domain" description="Luciferase-like" evidence="11">
    <location>
        <begin position="1"/>
        <end position="258"/>
    </location>
</feature>
<evidence type="ECO:0000256" key="8">
    <source>
        <dbReference type="ARBA" id="ARBA00023262"/>
    </source>
</evidence>
<dbReference type="GO" id="GO:0047646">
    <property type="term" value="F:alkanal monooxygenase (FMN-linked) activity"/>
    <property type="evidence" value="ECO:0007669"/>
    <property type="project" value="UniProtKB-UniRule"/>
</dbReference>
<dbReference type="AlphaFoldDB" id="A4U8D6"/>
<dbReference type="CDD" id="cd01096">
    <property type="entry name" value="Alkanal_monooxygenase"/>
    <property type="match status" value="1"/>
</dbReference>
<dbReference type="EMBL" id="DQ648358">
    <property type="protein sequence ID" value="ABG26319.1"/>
    <property type="molecule type" value="Genomic_DNA"/>
</dbReference>
<keyword evidence="3 10" id="KW-0285">Flavoprotein</keyword>
<comment type="function">
    <text evidence="10">Light-emitting reaction in luminous bacteria.</text>
</comment>
<evidence type="ECO:0000256" key="6">
    <source>
        <dbReference type="ARBA" id="ARBA00023033"/>
    </source>
</evidence>
<dbReference type="InterPro" id="IPR036661">
    <property type="entry name" value="Luciferase-like_sf"/>
</dbReference>
<sequence length="328" mass="37817">MNFGLFFLNFQPEGMTSEMVLDNMVDTIALVDKDDYHYSRVLVSEHHFSKNGIIGEPLTAISFLLGLTKRIEIGSLNQVITTHHPVRIGEQTGLLDQMSYGRFVLGLSDCVNDFEMDFFKRKRSSQQQQFEACYEILNEALTTNYCQADDDFFNFPRISVNPHCISEVKQYILASSMGVVEWAARKGLPLTYRWSDSLAEKEKYYQRYLAVAKENNIDVSNVDHQFPLLVNINENRRIARDEVREYIESYVAEAYSTDTDANISLRVEELIEQHAVGKVDEYYDSTMHAVKVTGSKNLLLSFESMKNKDDVTKLINMFNQKIKDNLMK</sequence>
<dbReference type="Pfam" id="PF00296">
    <property type="entry name" value="Bac_luciferase"/>
    <property type="match status" value="1"/>
</dbReference>
<dbReference type="GO" id="GO:0008218">
    <property type="term" value="P:bioluminescence"/>
    <property type="evidence" value="ECO:0007669"/>
    <property type="project" value="UniProtKB-UniRule"/>
</dbReference>
<evidence type="ECO:0000256" key="5">
    <source>
        <dbReference type="ARBA" id="ARBA00023002"/>
    </source>
</evidence>
<dbReference type="EMBL" id="DQ371368">
    <property type="protein sequence ID" value="ABD14469.1"/>
    <property type="molecule type" value="Genomic_DNA"/>
</dbReference>
<gene>
    <name evidence="12" type="primary">luxB</name>
</gene>
<dbReference type="InterPro" id="IPR018235">
    <property type="entry name" value="Bacterial_luciferase_CS"/>
</dbReference>
<keyword evidence="7 10" id="KW-0455">Luminescence</keyword>
<comment type="catalytic activity">
    <reaction evidence="9 10">
        <text>a long-chain fatty aldehyde + FMNH2 + O2 = a long-chain fatty acid + hnu + FMN + H2O + 2 H(+)</text>
        <dbReference type="Rhea" id="RHEA:17181"/>
        <dbReference type="ChEBI" id="CHEBI:15377"/>
        <dbReference type="ChEBI" id="CHEBI:15378"/>
        <dbReference type="ChEBI" id="CHEBI:15379"/>
        <dbReference type="ChEBI" id="CHEBI:17176"/>
        <dbReference type="ChEBI" id="CHEBI:30212"/>
        <dbReference type="ChEBI" id="CHEBI:57560"/>
        <dbReference type="ChEBI" id="CHEBI:57618"/>
        <dbReference type="ChEBI" id="CHEBI:58210"/>
        <dbReference type="EC" id="1.14.14.3"/>
    </reaction>
</comment>
<evidence type="ECO:0000256" key="9">
    <source>
        <dbReference type="ARBA" id="ARBA00048737"/>
    </source>
</evidence>
<dbReference type="SUPFAM" id="SSF51679">
    <property type="entry name" value="Bacterial luciferase-like"/>
    <property type="match status" value="1"/>
</dbReference>
<dbReference type="EC" id="1.14.14.3" evidence="10"/>
<proteinExistence type="inferred from homology"/>
<evidence type="ECO:0000256" key="4">
    <source>
        <dbReference type="ARBA" id="ARBA00022643"/>
    </source>
</evidence>
<protein>
    <recommendedName>
        <fullName evidence="10">Alkanal monooxygenase</fullName>
        <ecNumber evidence="10">1.14.14.3</ecNumber>
    </recommendedName>
    <alternativeName>
        <fullName evidence="10">Bacterial luciferase</fullName>
    </alternativeName>
</protein>
<evidence type="ECO:0000256" key="10">
    <source>
        <dbReference type="RuleBase" id="RU367112"/>
    </source>
</evidence>
<dbReference type="Gene3D" id="3.20.20.30">
    <property type="entry name" value="Luciferase-like domain"/>
    <property type="match status" value="2"/>
</dbReference>
<keyword evidence="6 10" id="KW-0503">Monooxygenase</keyword>
<dbReference type="PANTHER" id="PTHR30137">
    <property type="entry name" value="LUCIFERASE-LIKE MONOOXYGENASE"/>
    <property type="match status" value="1"/>
</dbReference>
<reference evidence="12" key="1">
    <citation type="journal article" date="2007" name="Appl. Environ. Microbiol.">
        <title>Phylogenetic diversity and cosymbiosis in the bioluminescent symbioses of "Photobacterium mandapamensis".</title>
        <authorList>
            <person name="Kaeding A.J."/>
            <person name="Ast J.C."/>
            <person name="Pearce M.M."/>
            <person name="Urbanczyk H."/>
            <person name="Kimura S."/>
            <person name="Endo H."/>
            <person name="Nakamura M."/>
            <person name="Dunlap P.V."/>
        </authorList>
    </citation>
    <scope>NUCLEOTIDE SEQUENCE</scope>
    <source>
        <strain evidence="12">Ajapo.2.16</strain>
        <strain evidence="13">Lequu.16.2</strain>
        <strain evidence="14">Lequu.16.3</strain>
    </source>
</reference>